<evidence type="ECO:0000313" key="14">
    <source>
        <dbReference type="Proteomes" id="UP000001542"/>
    </source>
</evidence>
<comment type="similarity">
    <text evidence="2 11">Belongs to the CDP-alcohol phosphatidyltransferase class-I family.</text>
</comment>
<dbReference type="eggNOG" id="KOG1617">
    <property type="taxonomic scope" value="Eukaryota"/>
</dbReference>
<dbReference type="PANTHER" id="PTHR14269">
    <property type="entry name" value="CDP-DIACYLGLYCEROL--GLYCEROL-3-PHOSPHATE 3-PHOSPHATIDYLTRANSFERASE-RELATED"/>
    <property type="match status" value="1"/>
</dbReference>
<dbReference type="STRING" id="5722.A2DBM0"/>
<evidence type="ECO:0000256" key="11">
    <source>
        <dbReference type="RuleBase" id="RU003750"/>
    </source>
</evidence>
<feature type="transmembrane region" description="Helical" evidence="12">
    <location>
        <begin position="166"/>
        <end position="185"/>
    </location>
</feature>
<dbReference type="InterPro" id="IPR043130">
    <property type="entry name" value="CDP-OH_PTrfase_TM_dom"/>
</dbReference>
<dbReference type="OMA" id="VQEFWNL"/>
<evidence type="ECO:0000313" key="13">
    <source>
        <dbReference type="EMBL" id="EAY22223.1"/>
    </source>
</evidence>
<keyword evidence="6 12" id="KW-1133">Transmembrane helix</keyword>
<dbReference type="RefSeq" id="XP_001583209.1">
    <property type="nucleotide sequence ID" value="XM_001583159.1"/>
</dbReference>
<dbReference type="NCBIfam" id="TIGR00560">
    <property type="entry name" value="pgsA"/>
    <property type="match status" value="1"/>
</dbReference>
<dbReference type="InterPro" id="IPR048254">
    <property type="entry name" value="CDP_ALCOHOL_P_TRANSF_CS"/>
</dbReference>
<evidence type="ECO:0000256" key="2">
    <source>
        <dbReference type="ARBA" id="ARBA00010441"/>
    </source>
</evidence>
<evidence type="ECO:0000256" key="1">
    <source>
        <dbReference type="ARBA" id="ARBA00004141"/>
    </source>
</evidence>
<evidence type="ECO:0000256" key="3">
    <source>
        <dbReference type="ARBA" id="ARBA00022516"/>
    </source>
</evidence>
<dbReference type="PROSITE" id="PS00379">
    <property type="entry name" value="CDP_ALCOHOL_P_TRANSF"/>
    <property type="match status" value="1"/>
</dbReference>
<keyword evidence="4 11" id="KW-0808">Transferase</keyword>
<keyword evidence="14" id="KW-1185">Reference proteome</keyword>
<comment type="subcellular location">
    <subcellularLocation>
        <location evidence="1">Membrane</location>
        <topology evidence="1">Multi-pass membrane protein</topology>
    </subcellularLocation>
</comment>
<keyword evidence="7" id="KW-0443">Lipid metabolism</keyword>
<dbReference type="GO" id="GO:0005739">
    <property type="term" value="C:mitochondrion"/>
    <property type="evidence" value="ECO:0000318"/>
    <property type="project" value="GO_Central"/>
</dbReference>
<evidence type="ECO:0000256" key="8">
    <source>
        <dbReference type="ARBA" id="ARBA00023136"/>
    </source>
</evidence>
<dbReference type="GO" id="GO:0008444">
    <property type="term" value="F:CDP-diacylglycerol-glycerol-3-phosphate 3-phosphatidyltransferase activity"/>
    <property type="evidence" value="ECO:0007669"/>
    <property type="project" value="InterPro"/>
</dbReference>
<proteinExistence type="inferred from homology"/>
<evidence type="ECO:0000256" key="5">
    <source>
        <dbReference type="ARBA" id="ARBA00022692"/>
    </source>
</evidence>
<dbReference type="VEuPathDB" id="TrichDB:TVAG_093980"/>
<dbReference type="AlphaFoldDB" id="A2DBM0"/>
<keyword evidence="3" id="KW-0444">Lipid biosynthesis</keyword>
<evidence type="ECO:0000256" key="9">
    <source>
        <dbReference type="ARBA" id="ARBA00023209"/>
    </source>
</evidence>
<dbReference type="InterPro" id="IPR000462">
    <property type="entry name" value="CDP-OH_P_trans"/>
</dbReference>
<keyword evidence="9" id="KW-0594">Phospholipid biosynthesis</keyword>
<evidence type="ECO:0000256" key="12">
    <source>
        <dbReference type="SAM" id="Phobius"/>
    </source>
</evidence>
<dbReference type="GO" id="GO:0046474">
    <property type="term" value="P:glycerophospholipid biosynthetic process"/>
    <property type="evidence" value="ECO:0000318"/>
    <property type="project" value="GO_Central"/>
</dbReference>
<sequence length="194" mass="21867">MVNIANAITLSRIPMLFMIVAFLYSKKPYSATIATIIFFFGAWTDWLDGYLARKLHICSSLGAFVDAVTDKIFMIGLFITMLLLNIVPHWTLFFIILILLREFLITALRAVAATRSIVIAAEKAGKIKTVIQMISSITLLIWFTLIKDYPDLVSSKILDYLHKLGIALFAIATFMTAFSGVKYIIDYRQVLADI</sequence>
<dbReference type="InterPro" id="IPR050324">
    <property type="entry name" value="CDP-alcohol_PTase-I"/>
</dbReference>
<dbReference type="Proteomes" id="UP000001542">
    <property type="component" value="Unassembled WGS sequence"/>
</dbReference>
<reference evidence="13" key="1">
    <citation type="submission" date="2006-10" db="EMBL/GenBank/DDBJ databases">
        <authorList>
            <person name="Amadeo P."/>
            <person name="Zhao Q."/>
            <person name="Wortman J."/>
            <person name="Fraser-Liggett C."/>
            <person name="Carlton J."/>
        </authorList>
    </citation>
    <scope>NUCLEOTIDE SEQUENCE</scope>
    <source>
        <strain evidence="13">G3</strain>
    </source>
</reference>
<dbReference type="InParanoid" id="A2DBM0"/>
<keyword evidence="8 12" id="KW-0472">Membrane</keyword>
<evidence type="ECO:0000256" key="10">
    <source>
        <dbReference type="ARBA" id="ARBA00023264"/>
    </source>
</evidence>
<dbReference type="Gene3D" id="1.20.120.1760">
    <property type="match status" value="1"/>
</dbReference>
<organism evidence="13 14">
    <name type="scientific">Trichomonas vaginalis (strain ATCC PRA-98 / G3)</name>
    <dbReference type="NCBI Taxonomy" id="412133"/>
    <lineage>
        <taxon>Eukaryota</taxon>
        <taxon>Metamonada</taxon>
        <taxon>Parabasalia</taxon>
        <taxon>Trichomonadida</taxon>
        <taxon>Trichomonadidae</taxon>
        <taxon>Trichomonas</taxon>
    </lineage>
</organism>
<dbReference type="EMBL" id="DS113185">
    <property type="protein sequence ID" value="EAY22223.1"/>
    <property type="molecule type" value="Genomic_DNA"/>
</dbReference>
<evidence type="ECO:0000256" key="6">
    <source>
        <dbReference type="ARBA" id="ARBA00022989"/>
    </source>
</evidence>
<dbReference type="VEuPathDB" id="TrichDB:TVAGG3_0381650"/>
<name>A2DBM0_TRIV3</name>
<reference evidence="13" key="2">
    <citation type="journal article" date="2007" name="Science">
        <title>Draft genome sequence of the sexually transmitted pathogen Trichomonas vaginalis.</title>
        <authorList>
            <person name="Carlton J.M."/>
            <person name="Hirt R.P."/>
            <person name="Silva J.C."/>
            <person name="Delcher A.L."/>
            <person name="Schatz M."/>
            <person name="Zhao Q."/>
            <person name="Wortman J.R."/>
            <person name="Bidwell S.L."/>
            <person name="Alsmark U.C.M."/>
            <person name="Besteiro S."/>
            <person name="Sicheritz-Ponten T."/>
            <person name="Noel C.J."/>
            <person name="Dacks J.B."/>
            <person name="Foster P.G."/>
            <person name="Simillion C."/>
            <person name="Van de Peer Y."/>
            <person name="Miranda-Saavedra D."/>
            <person name="Barton G.J."/>
            <person name="Westrop G.D."/>
            <person name="Mueller S."/>
            <person name="Dessi D."/>
            <person name="Fiori P.L."/>
            <person name="Ren Q."/>
            <person name="Paulsen I."/>
            <person name="Zhang H."/>
            <person name="Bastida-Corcuera F.D."/>
            <person name="Simoes-Barbosa A."/>
            <person name="Brown M.T."/>
            <person name="Hayes R.D."/>
            <person name="Mukherjee M."/>
            <person name="Okumura C.Y."/>
            <person name="Schneider R."/>
            <person name="Smith A.J."/>
            <person name="Vanacova S."/>
            <person name="Villalvazo M."/>
            <person name="Haas B.J."/>
            <person name="Pertea M."/>
            <person name="Feldblyum T.V."/>
            <person name="Utterback T.R."/>
            <person name="Shu C.L."/>
            <person name="Osoegawa K."/>
            <person name="de Jong P.J."/>
            <person name="Hrdy I."/>
            <person name="Horvathova L."/>
            <person name="Zubacova Z."/>
            <person name="Dolezal P."/>
            <person name="Malik S.B."/>
            <person name="Logsdon J.M. Jr."/>
            <person name="Henze K."/>
            <person name="Gupta A."/>
            <person name="Wang C.C."/>
            <person name="Dunne R.L."/>
            <person name="Upcroft J.A."/>
            <person name="Upcroft P."/>
            <person name="White O."/>
            <person name="Salzberg S.L."/>
            <person name="Tang P."/>
            <person name="Chiu C.-H."/>
            <person name="Lee Y.-S."/>
            <person name="Embley T.M."/>
            <person name="Coombs G.H."/>
            <person name="Mottram J.C."/>
            <person name="Tachezy J."/>
            <person name="Fraser-Liggett C.M."/>
            <person name="Johnson P.J."/>
        </authorList>
    </citation>
    <scope>NUCLEOTIDE SEQUENCE [LARGE SCALE GENOMIC DNA]</scope>
    <source>
        <strain evidence="13">G3</strain>
    </source>
</reference>
<feature type="transmembrane region" description="Helical" evidence="12">
    <location>
        <begin position="129"/>
        <end position="146"/>
    </location>
</feature>
<feature type="transmembrane region" description="Helical" evidence="12">
    <location>
        <begin position="31"/>
        <end position="51"/>
    </location>
</feature>
<dbReference type="PIRSF" id="PIRSF000847">
    <property type="entry name" value="Phos_ph_gly_syn"/>
    <property type="match status" value="1"/>
</dbReference>
<evidence type="ECO:0000256" key="7">
    <source>
        <dbReference type="ARBA" id="ARBA00023098"/>
    </source>
</evidence>
<protein>
    <submittedName>
        <fullName evidence="13">CDP-diacylglycerol--glycerol-3-phosphate 3-phosphatidyltransferase protein, putative</fullName>
    </submittedName>
</protein>
<keyword evidence="10" id="KW-1208">Phospholipid metabolism</keyword>
<dbReference type="SMR" id="A2DBM0"/>
<dbReference type="Pfam" id="PF01066">
    <property type="entry name" value="CDP-OH_P_transf"/>
    <property type="match status" value="1"/>
</dbReference>
<dbReference type="FunFam" id="1.20.120.1760:FF:000035">
    <property type="entry name" value="CDP-diacylglycerol--glycerol-3-phosphate 3-phosphatidyltransferase"/>
    <property type="match status" value="1"/>
</dbReference>
<dbReference type="InterPro" id="IPR004570">
    <property type="entry name" value="Phosphatidylglycerol_P_synth"/>
</dbReference>
<keyword evidence="5 12" id="KW-0812">Transmembrane</keyword>
<dbReference type="GO" id="GO:0016020">
    <property type="term" value="C:membrane"/>
    <property type="evidence" value="ECO:0007669"/>
    <property type="project" value="UniProtKB-SubCell"/>
</dbReference>
<evidence type="ECO:0000256" key="4">
    <source>
        <dbReference type="ARBA" id="ARBA00022679"/>
    </source>
</evidence>
<dbReference type="OrthoDB" id="10020554at2759"/>
<gene>
    <name evidence="13" type="ORF">TVAG_093980</name>
</gene>
<dbReference type="PANTHER" id="PTHR14269:SF11">
    <property type="entry name" value="CDP-DIACYLGLYCEROL--GLYCEROL-3-PHOSPHATE 3-PHOSPHATIDYLTRANSFERASE"/>
    <property type="match status" value="1"/>
</dbReference>
<accession>A2DBM0</accession>
<dbReference type="KEGG" id="tva:5467778"/>